<name>E6TVV9_EVAC2</name>
<sequence>MSVSFIKDLLFLSRSRKIIIDYKTFYNKFSLLMAF</sequence>
<organism evidence="1 2">
    <name type="scientific">Evansella cellulosilytica (strain ATCC 21833 / DSM 2522 / FERM P-1141 / JCM 9156 / N-4)</name>
    <name type="common">Bacillus cellulosilyticus</name>
    <dbReference type="NCBI Taxonomy" id="649639"/>
    <lineage>
        <taxon>Bacteria</taxon>
        <taxon>Bacillati</taxon>
        <taxon>Bacillota</taxon>
        <taxon>Bacilli</taxon>
        <taxon>Bacillales</taxon>
        <taxon>Bacillaceae</taxon>
        <taxon>Evansella</taxon>
    </lineage>
</organism>
<dbReference type="HOGENOM" id="CLU_3363121_0_0_9"/>
<evidence type="ECO:0000313" key="1">
    <source>
        <dbReference type="EMBL" id="ADU28668.1"/>
    </source>
</evidence>
<dbReference type="EMBL" id="CP002394">
    <property type="protein sequence ID" value="ADU28668.1"/>
    <property type="molecule type" value="Genomic_DNA"/>
</dbReference>
<dbReference type="KEGG" id="bco:Bcell_0386"/>
<accession>E6TVV9</accession>
<proteinExistence type="predicted"/>
<dbReference type="AlphaFoldDB" id="E6TVV9"/>
<keyword evidence="2" id="KW-1185">Reference proteome</keyword>
<gene>
    <name evidence="1" type="ordered locus">Bcell_0386</name>
</gene>
<dbReference type="STRING" id="649639.Bcell_0386"/>
<dbReference type="Proteomes" id="UP000001401">
    <property type="component" value="Chromosome"/>
</dbReference>
<reference evidence="1" key="1">
    <citation type="submission" date="2010-12" db="EMBL/GenBank/DDBJ databases">
        <title>Complete sequence of Bacillus cellulosilyticus DSM 2522.</title>
        <authorList>
            <consortium name="US DOE Joint Genome Institute"/>
            <person name="Lucas S."/>
            <person name="Copeland A."/>
            <person name="Lapidus A."/>
            <person name="Cheng J.-F."/>
            <person name="Bruce D."/>
            <person name="Goodwin L."/>
            <person name="Pitluck S."/>
            <person name="Chertkov O."/>
            <person name="Detter J.C."/>
            <person name="Han C."/>
            <person name="Tapia R."/>
            <person name="Land M."/>
            <person name="Hauser L."/>
            <person name="Jeffries C."/>
            <person name="Kyrpides N."/>
            <person name="Ivanova N."/>
            <person name="Mikhailova N."/>
            <person name="Brumm P."/>
            <person name="Mead D."/>
            <person name="Woyke T."/>
        </authorList>
    </citation>
    <scope>NUCLEOTIDE SEQUENCE [LARGE SCALE GENOMIC DNA]</scope>
    <source>
        <strain evidence="1">DSM 2522</strain>
    </source>
</reference>
<protein>
    <submittedName>
        <fullName evidence="1">Uncharacterized protein</fullName>
    </submittedName>
</protein>
<evidence type="ECO:0000313" key="2">
    <source>
        <dbReference type="Proteomes" id="UP000001401"/>
    </source>
</evidence>